<reference evidence="6" key="2">
    <citation type="submission" date="2021-04" db="EMBL/GenBank/DDBJ databases">
        <authorList>
            <person name="Gilroy R."/>
        </authorList>
    </citation>
    <scope>NUCLEOTIDE SEQUENCE</scope>
    <source>
        <strain evidence="6">CHK183-5548</strain>
    </source>
</reference>
<dbReference type="PANTHER" id="PTHR30419:SF8">
    <property type="entry name" value="NITROGEN ASSIMILATION TRANSCRIPTIONAL ACTIVATOR-RELATED"/>
    <property type="match status" value="1"/>
</dbReference>
<keyword evidence="3" id="KW-0238">DNA-binding</keyword>
<dbReference type="Pfam" id="PF00126">
    <property type="entry name" value="HTH_1"/>
    <property type="match status" value="1"/>
</dbReference>
<dbReference type="GO" id="GO:0005829">
    <property type="term" value="C:cytosol"/>
    <property type="evidence" value="ECO:0007669"/>
    <property type="project" value="TreeGrafter"/>
</dbReference>
<dbReference type="InterPro" id="IPR005119">
    <property type="entry name" value="LysR_subst-bd"/>
</dbReference>
<evidence type="ECO:0000256" key="4">
    <source>
        <dbReference type="ARBA" id="ARBA00023163"/>
    </source>
</evidence>
<evidence type="ECO:0000256" key="1">
    <source>
        <dbReference type="ARBA" id="ARBA00009437"/>
    </source>
</evidence>
<dbReference type="SUPFAM" id="SSF53850">
    <property type="entry name" value="Periplasmic binding protein-like II"/>
    <property type="match status" value="1"/>
</dbReference>
<reference evidence="6" key="1">
    <citation type="journal article" date="2021" name="PeerJ">
        <title>Extensive microbial diversity within the chicken gut microbiome revealed by metagenomics and culture.</title>
        <authorList>
            <person name="Gilroy R."/>
            <person name="Ravi A."/>
            <person name="Getino M."/>
            <person name="Pursley I."/>
            <person name="Horton D.L."/>
            <person name="Alikhan N.F."/>
            <person name="Baker D."/>
            <person name="Gharbi K."/>
            <person name="Hall N."/>
            <person name="Watson M."/>
            <person name="Adriaenssens E.M."/>
            <person name="Foster-Nyarko E."/>
            <person name="Jarju S."/>
            <person name="Secka A."/>
            <person name="Antonio M."/>
            <person name="Oren A."/>
            <person name="Chaudhuri R.R."/>
            <person name="La Ragione R."/>
            <person name="Hildebrand F."/>
            <person name="Pallen M.J."/>
        </authorList>
    </citation>
    <scope>NUCLEOTIDE SEQUENCE</scope>
    <source>
        <strain evidence="6">CHK183-5548</strain>
    </source>
</reference>
<comment type="caution">
    <text evidence="6">The sequence shown here is derived from an EMBL/GenBank/DDBJ whole genome shotgun (WGS) entry which is preliminary data.</text>
</comment>
<evidence type="ECO:0000313" key="7">
    <source>
        <dbReference type="Proteomes" id="UP000823883"/>
    </source>
</evidence>
<evidence type="ECO:0000259" key="5">
    <source>
        <dbReference type="PROSITE" id="PS50931"/>
    </source>
</evidence>
<name>A0A9D2PEE1_9FIRM</name>
<dbReference type="AlphaFoldDB" id="A0A9D2PEE1"/>
<accession>A0A9D2PEE1</accession>
<dbReference type="Gene3D" id="3.40.190.290">
    <property type="match status" value="1"/>
</dbReference>
<dbReference type="PRINTS" id="PR00039">
    <property type="entry name" value="HTHLYSR"/>
</dbReference>
<protein>
    <submittedName>
        <fullName evidence="6">LysR family transcriptional regulator</fullName>
    </submittedName>
</protein>
<dbReference type="InterPro" id="IPR036388">
    <property type="entry name" value="WH-like_DNA-bd_sf"/>
</dbReference>
<dbReference type="PANTHER" id="PTHR30419">
    <property type="entry name" value="HTH-TYPE TRANSCRIPTIONAL REGULATOR YBHD"/>
    <property type="match status" value="1"/>
</dbReference>
<dbReference type="InterPro" id="IPR036390">
    <property type="entry name" value="WH_DNA-bd_sf"/>
</dbReference>
<dbReference type="InterPro" id="IPR000847">
    <property type="entry name" value="LysR_HTH_N"/>
</dbReference>
<dbReference type="SUPFAM" id="SSF46785">
    <property type="entry name" value="Winged helix' DNA-binding domain"/>
    <property type="match status" value="1"/>
</dbReference>
<keyword evidence="4" id="KW-0804">Transcription</keyword>
<feature type="domain" description="HTH lysR-type" evidence="5">
    <location>
        <begin position="1"/>
        <end position="58"/>
    </location>
</feature>
<keyword evidence="2" id="KW-0805">Transcription regulation</keyword>
<gene>
    <name evidence="6" type="ORF">IAA04_08445</name>
</gene>
<proteinExistence type="inferred from homology"/>
<evidence type="ECO:0000313" key="6">
    <source>
        <dbReference type="EMBL" id="HJC48068.1"/>
    </source>
</evidence>
<dbReference type="Gene3D" id="1.10.10.10">
    <property type="entry name" value="Winged helix-like DNA-binding domain superfamily/Winged helix DNA-binding domain"/>
    <property type="match status" value="1"/>
</dbReference>
<dbReference type="InterPro" id="IPR050950">
    <property type="entry name" value="HTH-type_LysR_regulators"/>
</dbReference>
<evidence type="ECO:0000256" key="2">
    <source>
        <dbReference type="ARBA" id="ARBA00023015"/>
    </source>
</evidence>
<dbReference type="Pfam" id="PF03466">
    <property type="entry name" value="LysR_substrate"/>
    <property type="match status" value="1"/>
</dbReference>
<dbReference type="GO" id="GO:0003677">
    <property type="term" value="F:DNA binding"/>
    <property type="evidence" value="ECO:0007669"/>
    <property type="project" value="UniProtKB-KW"/>
</dbReference>
<dbReference type="EMBL" id="DWWL01000054">
    <property type="protein sequence ID" value="HJC48068.1"/>
    <property type="molecule type" value="Genomic_DNA"/>
</dbReference>
<dbReference type="GO" id="GO:0003700">
    <property type="term" value="F:DNA-binding transcription factor activity"/>
    <property type="evidence" value="ECO:0007669"/>
    <property type="project" value="InterPro"/>
</dbReference>
<evidence type="ECO:0000256" key="3">
    <source>
        <dbReference type="ARBA" id="ARBA00023125"/>
    </source>
</evidence>
<sequence>MTIIQIQYFLTVCKYENFTRAAEEFHISQPAMSGAIKEIEKECGCTLFKRDKNSLKITEEGKVLRDEAALVLNQFEKMENVVTKLSLRRKYIKISFSTFSGNQIYPDLLGEFARRCPDIEIFSVEDSTDRQFELLDRHLTDLAITVRFFNDPAERARFDEIYAHYPLKRSRQCFCVHAGHPLAKEKFVTMEQIAGEKLVMLKDGFNQTAGLKNRFKKLNLDVKVIHYTSQMYTVERFIEKNAAAGFLPEEVAERNPAIVPIPYEGSEMRAVEIFWRKDHYLYKAVRDFISLAKEMYPAER</sequence>
<organism evidence="6 7">
    <name type="scientific">Candidatus Lachnoclostridium pullistercoris</name>
    <dbReference type="NCBI Taxonomy" id="2838632"/>
    <lineage>
        <taxon>Bacteria</taxon>
        <taxon>Bacillati</taxon>
        <taxon>Bacillota</taxon>
        <taxon>Clostridia</taxon>
        <taxon>Lachnospirales</taxon>
        <taxon>Lachnospiraceae</taxon>
    </lineage>
</organism>
<dbReference type="PROSITE" id="PS50931">
    <property type="entry name" value="HTH_LYSR"/>
    <property type="match status" value="1"/>
</dbReference>
<comment type="similarity">
    <text evidence="1">Belongs to the LysR transcriptional regulatory family.</text>
</comment>
<dbReference type="Proteomes" id="UP000823883">
    <property type="component" value="Unassembled WGS sequence"/>
</dbReference>
<dbReference type="FunFam" id="1.10.10.10:FF:000001">
    <property type="entry name" value="LysR family transcriptional regulator"/>
    <property type="match status" value="1"/>
</dbReference>
<dbReference type="CDD" id="cd05466">
    <property type="entry name" value="PBP2_LTTR_substrate"/>
    <property type="match status" value="1"/>
</dbReference>